<dbReference type="InterPro" id="IPR013992">
    <property type="entry name" value="Adenylate_cyclase-assoc_CAP_N"/>
</dbReference>
<evidence type="ECO:0000256" key="3">
    <source>
        <dbReference type="ARBA" id="ARBA00072052"/>
    </source>
</evidence>
<dbReference type="InterPro" id="IPR053950">
    <property type="entry name" value="CAP_N"/>
</dbReference>
<dbReference type="PROSITE" id="PS01088">
    <property type="entry name" value="CAP_1"/>
    <property type="match status" value="1"/>
</dbReference>
<dbReference type="GO" id="GO:0008179">
    <property type="term" value="F:adenylate cyclase binding"/>
    <property type="evidence" value="ECO:0007669"/>
    <property type="project" value="TreeGrafter"/>
</dbReference>
<dbReference type="InterPro" id="IPR036222">
    <property type="entry name" value="CAP_N_sf"/>
</dbReference>
<feature type="compositionally biased region" description="Polar residues" evidence="5">
    <location>
        <begin position="262"/>
        <end position="271"/>
    </location>
</feature>
<dbReference type="Proteomes" id="UP000242875">
    <property type="component" value="Unassembled WGS sequence"/>
</dbReference>
<dbReference type="GO" id="GO:0003779">
    <property type="term" value="F:actin binding"/>
    <property type="evidence" value="ECO:0007669"/>
    <property type="project" value="InterPro"/>
</dbReference>
<name>A0A261Y2N1_9FUNG</name>
<evidence type="ECO:0000256" key="5">
    <source>
        <dbReference type="SAM" id="MobiDB-lite"/>
    </source>
</evidence>
<feature type="region of interest" description="Disordered" evidence="5">
    <location>
        <begin position="233"/>
        <end position="274"/>
    </location>
</feature>
<dbReference type="InterPro" id="IPR001837">
    <property type="entry name" value="Adenylate_cyclase-assoc_CAP"/>
</dbReference>
<dbReference type="GO" id="GO:0007015">
    <property type="term" value="P:actin filament organization"/>
    <property type="evidence" value="ECO:0007669"/>
    <property type="project" value="TreeGrafter"/>
</dbReference>
<protein>
    <recommendedName>
        <fullName evidence="3 4">Adenylyl cyclase-associated protein</fullName>
    </recommendedName>
</protein>
<feature type="compositionally biased region" description="Pro residues" evidence="5">
    <location>
        <begin position="248"/>
        <end position="258"/>
    </location>
</feature>
<proteinExistence type="inferred from homology"/>
<evidence type="ECO:0000313" key="7">
    <source>
        <dbReference type="EMBL" id="OZJ04842.1"/>
    </source>
</evidence>
<dbReference type="GO" id="GO:0005737">
    <property type="term" value="C:cytoplasm"/>
    <property type="evidence" value="ECO:0007669"/>
    <property type="project" value="TreeGrafter"/>
</dbReference>
<dbReference type="InterPro" id="IPR018106">
    <property type="entry name" value="CAP_CS_N"/>
</dbReference>
<dbReference type="SUPFAM" id="SSF101278">
    <property type="entry name" value="N-terminal domain of adenylylcyclase associated protein, CAP"/>
    <property type="match status" value="1"/>
</dbReference>
<dbReference type="AlphaFoldDB" id="A0A261Y2N1"/>
<evidence type="ECO:0000256" key="2">
    <source>
        <dbReference type="ARBA" id="ARBA00054756"/>
    </source>
</evidence>
<dbReference type="Gene3D" id="1.25.40.330">
    <property type="entry name" value="Adenylate cyclase-associated CAP, N-terminal domain"/>
    <property type="match status" value="1"/>
</dbReference>
<accession>A0A261Y2N1</accession>
<dbReference type="PANTHER" id="PTHR10652:SF0">
    <property type="entry name" value="ADENYLYL CYCLASE-ASSOCIATED PROTEIN"/>
    <property type="match status" value="1"/>
</dbReference>
<feature type="compositionally biased region" description="Low complexity" evidence="5">
    <location>
        <begin position="238"/>
        <end position="247"/>
    </location>
</feature>
<dbReference type="EMBL" id="MVBO01000029">
    <property type="protein sequence ID" value="OZJ04842.1"/>
    <property type="molecule type" value="Genomic_DNA"/>
</dbReference>
<evidence type="ECO:0000259" key="6">
    <source>
        <dbReference type="PROSITE" id="PS51329"/>
    </source>
</evidence>
<dbReference type="InterPro" id="IPR006599">
    <property type="entry name" value="CARP_motif"/>
</dbReference>
<dbReference type="OrthoDB" id="77251at2759"/>
<feature type="domain" description="C-CAP/cofactor C-like" evidence="6">
    <location>
        <begin position="343"/>
        <end position="477"/>
    </location>
</feature>
<organism evidence="7 8">
    <name type="scientific">Bifiguratus adelaidae</name>
    <dbReference type="NCBI Taxonomy" id="1938954"/>
    <lineage>
        <taxon>Eukaryota</taxon>
        <taxon>Fungi</taxon>
        <taxon>Fungi incertae sedis</taxon>
        <taxon>Mucoromycota</taxon>
        <taxon>Mucoromycotina</taxon>
        <taxon>Endogonomycetes</taxon>
        <taxon>Endogonales</taxon>
        <taxon>Endogonales incertae sedis</taxon>
        <taxon>Bifiguratus</taxon>
    </lineage>
</organism>
<dbReference type="FunFam" id="1.25.40.330:FF:000001">
    <property type="entry name" value="Adenylyl cyclase-associated protein"/>
    <property type="match status" value="1"/>
</dbReference>
<sequence>MTDFHSLSALVTRLEKATSRLEDLAVTGQSGASLQSKRSLAGDVVQAVTSAEVPDSVRKYDEYIDSPLAAFVQISQEIGGVIQEQASNVTELFSAERDLILIATKAKKPDISSTTFANLVVPLQNAMKKVSDLKDQNRGTEYFNHLTCIAEGVPALGWIAVEPAPAPFIKEFNNAAQFYGNRVIKEYKKKDEKHLQWVKSFIALITQLEKYVKEFHTTGLVWNPQGESADVAMAKATAPAASPAPSGGAPPPPPPPPVMTDFSDSSATPKATGSGGADVGALFADINQGSSVTVGLKKVDRSQMTHKNPELRAGGTVGDTPKPKTPPPVNKATKPGAQRVQKPPKTELAGNKWSIENYHDNSNIKIEAEAINQVVYIYNCHNSIIQVSGKVGAITMDSCNKCGLLFESTVASVELVNSKSFAVQVQHVTPTILLDKCDGGQIYLSKESINAEILTAKCSALNILLPDDNEEFQELPVPEQYKTTVKDGKLVTEAMQHTA</sequence>
<dbReference type="PROSITE" id="PS51329">
    <property type="entry name" value="C_CAP_COFACTOR_C"/>
    <property type="match status" value="1"/>
</dbReference>
<evidence type="ECO:0000313" key="8">
    <source>
        <dbReference type="Proteomes" id="UP000242875"/>
    </source>
</evidence>
<evidence type="ECO:0000256" key="4">
    <source>
        <dbReference type="RuleBase" id="RU000647"/>
    </source>
</evidence>
<dbReference type="Pfam" id="PF21938">
    <property type="entry name" value="CAP_N"/>
    <property type="match status" value="1"/>
</dbReference>
<dbReference type="SUPFAM" id="SSF69340">
    <property type="entry name" value="C-terminal domain of adenylylcyclase associated protein"/>
    <property type="match status" value="1"/>
</dbReference>
<dbReference type="SMART" id="SM00673">
    <property type="entry name" value="CARP"/>
    <property type="match status" value="2"/>
</dbReference>
<dbReference type="InterPro" id="IPR036223">
    <property type="entry name" value="CAP_C_sf"/>
</dbReference>
<evidence type="ECO:0000256" key="1">
    <source>
        <dbReference type="ARBA" id="ARBA00007659"/>
    </source>
</evidence>
<dbReference type="InterPro" id="IPR013912">
    <property type="entry name" value="Adenylate_cyclase-assoc_CAP_C"/>
</dbReference>
<comment type="function">
    <text evidence="2">The N-terminal domain binds to adenylyl cyclase, thereby enabling adenylyl cyclase to be activated by upstream regulatory signals, such as Ras. The C-terminal domain is required for normal cellular morphology and growth control.</text>
</comment>
<feature type="region of interest" description="Disordered" evidence="5">
    <location>
        <begin position="302"/>
        <end position="345"/>
    </location>
</feature>
<comment type="similarity">
    <text evidence="1 4">Belongs to the CAP family.</text>
</comment>
<dbReference type="PANTHER" id="PTHR10652">
    <property type="entry name" value="ADENYLYL CYCLASE-ASSOCIATED PROTEIN"/>
    <property type="match status" value="1"/>
</dbReference>
<gene>
    <name evidence="7" type="ORF">BZG36_02332</name>
</gene>
<reference evidence="7 8" key="1">
    <citation type="journal article" date="2017" name="Mycologia">
        <title>Bifiguratus adelaidae, gen. et sp. nov., a new member of Mucoromycotina in endophytic and soil-dwelling habitats.</title>
        <authorList>
            <person name="Torres-Cruz T.J."/>
            <person name="Billingsley Tobias T.L."/>
            <person name="Almatruk M."/>
            <person name="Hesse C."/>
            <person name="Kuske C.R."/>
            <person name="Desiro A."/>
            <person name="Benucci G.M."/>
            <person name="Bonito G."/>
            <person name="Stajich J.E."/>
            <person name="Dunlap C."/>
            <person name="Arnold A.E."/>
            <person name="Porras-Alfaro A."/>
        </authorList>
    </citation>
    <scope>NUCLEOTIDE SEQUENCE [LARGE SCALE GENOMIC DNA]</scope>
    <source>
        <strain evidence="7 8">AZ0501</strain>
    </source>
</reference>
<dbReference type="GO" id="GO:0019933">
    <property type="term" value="P:cAMP-mediated signaling"/>
    <property type="evidence" value="ECO:0007669"/>
    <property type="project" value="TreeGrafter"/>
</dbReference>
<dbReference type="InterPro" id="IPR016098">
    <property type="entry name" value="CAP/MinC_C"/>
</dbReference>
<dbReference type="InterPro" id="IPR017901">
    <property type="entry name" value="C-CAP_CF_C-like"/>
</dbReference>
<dbReference type="Pfam" id="PF01213">
    <property type="entry name" value="CAP_N-CM"/>
    <property type="match status" value="1"/>
</dbReference>
<dbReference type="Gene3D" id="2.160.20.70">
    <property type="match status" value="1"/>
</dbReference>
<comment type="caution">
    <text evidence="7">The sequence shown here is derived from an EMBL/GenBank/DDBJ whole genome shotgun (WGS) entry which is preliminary data.</text>
</comment>
<keyword evidence="8" id="KW-1185">Reference proteome</keyword>
<dbReference type="Pfam" id="PF08603">
    <property type="entry name" value="CAP_C"/>
    <property type="match status" value="1"/>
</dbReference>